<dbReference type="PANTHER" id="PTHR10395">
    <property type="entry name" value="URICASE AND TRANSTHYRETIN-RELATED"/>
    <property type="match status" value="1"/>
</dbReference>
<dbReference type="Gene3D" id="2.60.40.180">
    <property type="entry name" value="Transthyretin/hydroxyisourate hydrolase domain"/>
    <property type="match status" value="1"/>
</dbReference>
<gene>
    <name evidence="10" type="primary">uraH</name>
    <name evidence="10" type="ORF">HLH48_16235</name>
</gene>
<dbReference type="NCBIfam" id="TIGR02962">
    <property type="entry name" value="hdxy_isourate"/>
    <property type="match status" value="1"/>
</dbReference>
<comment type="caution">
    <text evidence="10">The sequence shown here is derived from an EMBL/GenBank/DDBJ whole genome shotgun (WGS) entry which is preliminary data.</text>
</comment>
<sequence length="117" mass="12231">MSTLSSHVLDLVSGRPAAAMEIALWAGDTCLFRGRTNEDGRCPDLAGVGELPPGPYRLEFAVAAFFRARGVALSDPPFLDVVPIAFGIAAPAPDGGGGHYHVPLLVSPYGFSTYRGS</sequence>
<feature type="domain" description="Transthyretin/hydroxyisourate hydrolase" evidence="9">
    <location>
        <begin position="4"/>
        <end position="116"/>
    </location>
</feature>
<keyword evidence="6 8" id="KW-0378">Hydrolase</keyword>
<dbReference type="EMBL" id="JABEQJ010000024">
    <property type="protein sequence ID" value="MBB2161693.1"/>
    <property type="molecule type" value="Genomic_DNA"/>
</dbReference>
<comment type="similarity">
    <text evidence="3 8">Belongs to the transthyretin family. 5-hydroxyisourate hydrolase subfamily.</text>
</comment>
<comment type="catalytic activity">
    <reaction evidence="1 8">
        <text>5-hydroxyisourate + H2O = 5-hydroxy-2-oxo-4-ureido-2,5-dihydro-1H-imidazole-5-carboxylate + H(+)</text>
        <dbReference type="Rhea" id="RHEA:23736"/>
        <dbReference type="ChEBI" id="CHEBI:15377"/>
        <dbReference type="ChEBI" id="CHEBI:15378"/>
        <dbReference type="ChEBI" id="CHEBI:18072"/>
        <dbReference type="ChEBI" id="CHEBI:58639"/>
        <dbReference type="EC" id="3.5.2.17"/>
    </reaction>
</comment>
<evidence type="ECO:0000256" key="6">
    <source>
        <dbReference type="ARBA" id="ARBA00022801"/>
    </source>
</evidence>
<evidence type="ECO:0000256" key="3">
    <source>
        <dbReference type="ARBA" id="ARBA00009850"/>
    </source>
</evidence>
<dbReference type="PROSITE" id="PS00768">
    <property type="entry name" value="TRANSTHYRETIN_1"/>
    <property type="match status" value="1"/>
</dbReference>
<dbReference type="AlphaFoldDB" id="A0A7W4IF30"/>
<proteinExistence type="inferred from homology"/>
<dbReference type="SUPFAM" id="SSF49472">
    <property type="entry name" value="Transthyretin (synonym: prealbumin)"/>
    <property type="match status" value="1"/>
</dbReference>
<name>A0A7W4IF30_9PROT</name>
<dbReference type="EC" id="3.5.2.17" evidence="8"/>
<comment type="function">
    <text evidence="2">Catalyzes the hydrolysis of 5-hydroxyisourate (HIU) to 2-oxo-4-hydroxy-4-carboxy-5-ureidoimidazoline (OHCU).</text>
</comment>
<dbReference type="CDD" id="cd05822">
    <property type="entry name" value="TLP_HIUase"/>
    <property type="match status" value="1"/>
</dbReference>
<keyword evidence="5 8" id="KW-0659">Purine metabolism</keyword>
<evidence type="ECO:0000256" key="4">
    <source>
        <dbReference type="ARBA" id="ARBA00011881"/>
    </source>
</evidence>
<evidence type="ECO:0000313" key="11">
    <source>
        <dbReference type="Proteomes" id="UP000589085"/>
    </source>
</evidence>
<dbReference type="InterPro" id="IPR014306">
    <property type="entry name" value="Hydroxyisourate_hydrolase"/>
</dbReference>
<dbReference type="PANTHER" id="PTHR10395:SF7">
    <property type="entry name" value="5-HYDROXYISOURATE HYDROLASE"/>
    <property type="match status" value="1"/>
</dbReference>
<reference evidence="10 11" key="1">
    <citation type="submission" date="2020-04" db="EMBL/GenBank/DDBJ databases">
        <title>Description of novel Gluconacetobacter.</title>
        <authorList>
            <person name="Sombolestani A."/>
        </authorList>
    </citation>
    <scope>NUCLEOTIDE SEQUENCE [LARGE SCALE GENOMIC DNA]</scope>
    <source>
        <strain evidence="10 11">LMG 19747</strain>
    </source>
</reference>
<dbReference type="InterPro" id="IPR023418">
    <property type="entry name" value="Thyroxine_BS"/>
</dbReference>
<dbReference type="PRINTS" id="PR00189">
    <property type="entry name" value="TRNSTHYRETIN"/>
</dbReference>
<organism evidence="10 11">
    <name type="scientific">Gluconacetobacter sacchari</name>
    <dbReference type="NCBI Taxonomy" id="92759"/>
    <lineage>
        <taxon>Bacteria</taxon>
        <taxon>Pseudomonadati</taxon>
        <taxon>Pseudomonadota</taxon>
        <taxon>Alphaproteobacteria</taxon>
        <taxon>Acetobacterales</taxon>
        <taxon>Acetobacteraceae</taxon>
        <taxon>Gluconacetobacter</taxon>
    </lineage>
</organism>
<dbReference type="InterPro" id="IPR000895">
    <property type="entry name" value="Transthyretin/HIU_hydrolase"/>
</dbReference>
<feature type="binding site" evidence="7">
    <location>
        <position position="7"/>
    </location>
    <ligand>
        <name>substrate</name>
    </ligand>
</feature>
<feature type="binding site" evidence="7">
    <location>
        <position position="41"/>
    </location>
    <ligand>
        <name>substrate</name>
    </ligand>
</feature>
<dbReference type="InterPro" id="IPR023419">
    <property type="entry name" value="Transthyretin_CS"/>
</dbReference>
<evidence type="ECO:0000256" key="5">
    <source>
        <dbReference type="ARBA" id="ARBA00022631"/>
    </source>
</evidence>
<dbReference type="InterPro" id="IPR023416">
    <property type="entry name" value="Transthyretin/HIU_hydrolase_d"/>
</dbReference>
<evidence type="ECO:0000256" key="1">
    <source>
        <dbReference type="ARBA" id="ARBA00001043"/>
    </source>
</evidence>
<dbReference type="PROSITE" id="PS00769">
    <property type="entry name" value="TRANSTHYRETIN_2"/>
    <property type="match status" value="1"/>
</dbReference>
<dbReference type="InterPro" id="IPR036817">
    <property type="entry name" value="Transthyretin/HIU_hydrolase_sf"/>
</dbReference>
<dbReference type="Proteomes" id="UP000589085">
    <property type="component" value="Unassembled WGS sequence"/>
</dbReference>
<evidence type="ECO:0000259" key="9">
    <source>
        <dbReference type="Pfam" id="PF00576"/>
    </source>
</evidence>
<evidence type="ECO:0000256" key="7">
    <source>
        <dbReference type="PIRSR" id="PIRSR600895-51"/>
    </source>
</evidence>
<accession>A0A7W4IF30</accession>
<dbReference type="Pfam" id="PF00576">
    <property type="entry name" value="Transthyretin"/>
    <property type="match status" value="1"/>
</dbReference>
<evidence type="ECO:0000256" key="8">
    <source>
        <dbReference type="RuleBase" id="RU361270"/>
    </source>
</evidence>
<dbReference type="GO" id="GO:0033971">
    <property type="term" value="F:hydroxyisourate hydrolase activity"/>
    <property type="evidence" value="ECO:0007669"/>
    <property type="project" value="UniProtKB-EC"/>
</dbReference>
<dbReference type="GO" id="GO:0006144">
    <property type="term" value="P:purine nucleobase metabolic process"/>
    <property type="evidence" value="ECO:0007669"/>
    <property type="project" value="UniProtKB-KW"/>
</dbReference>
<dbReference type="RefSeq" id="WP_182998525.1">
    <property type="nucleotide sequence ID" value="NZ_JABEQJ010000024.1"/>
</dbReference>
<evidence type="ECO:0000256" key="2">
    <source>
        <dbReference type="ARBA" id="ARBA00002704"/>
    </source>
</evidence>
<evidence type="ECO:0000313" key="10">
    <source>
        <dbReference type="EMBL" id="MBB2161693.1"/>
    </source>
</evidence>
<protein>
    <recommendedName>
        <fullName evidence="8">5-hydroxyisourate hydrolase</fullName>
        <shortName evidence="8">HIU hydrolase</shortName>
        <shortName evidence="8">HIUHase</shortName>
        <ecNumber evidence="8">3.5.2.17</ecNumber>
    </recommendedName>
</protein>
<comment type="subunit">
    <text evidence="4 8">Homotetramer.</text>
</comment>
<feature type="binding site" evidence="7">
    <location>
        <position position="114"/>
    </location>
    <ligand>
        <name>substrate</name>
    </ligand>
</feature>